<evidence type="ECO:0000256" key="1">
    <source>
        <dbReference type="SAM" id="MobiDB-lite"/>
    </source>
</evidence>
<gene>
    <name evidence="2" type="ORF">LAZ67_3006071</name>
</gene>
<dbReference type="Proteomes" id="UP001235939">
    <property type="component" value="Chromosome 03"/>
</dbReference>
<evidence type="ECO:0000313" key="3">
    <source>
        <dbReference type="Proteomes" id="UP001235939"/>
    </source>
</evidence>
<feature type="compositionally biased region" description="Basic and acidic residues" evidence="1">
    <location>
        <begin position="19"/>
        <end position="29"/>
    </location>
</feature>
<proteinExistence type="predicted"/>
<sequence>MQHPADAAAEINKQTAAINHHDRGTTAEEFRERTRRAFRAVSSFCYEVYCSRYINGHMVDHSKANPDHRLWQADLAPKEMAASDMRNRHHVQPLLTWSTNAAHPVSLDQEPLQVVECYELSGERSWADVTSLEVKEQL</sequence>
<organism evidence="2 3">
    <name type="scientific">Cordylochernes scorpioides</name>
    <dbReference type="NCBI Taxonomy" id="51811"/>
    <lineage>
        <taxon>Eukaryota</taxon>
        <taxon>Metazoa</taxon>
        <taxon>Ecdysozoa</taxon>
        <taxon>Arthropoda</taxon>
        <taxon>Chelicerata</taxon>
        <taxon>Arachnida</taxon>
        <taxon>Pseudoscorpiones</taxon>
        <taxon>Cheliferoidea</taxon>
        <taxon>Chernetidae</taxon>
        <taxon>Cordylochernes</taxon>
    </lineage>
</organism>
<name>A0ABY6KDZ8_9ARAC</name>
<accession>A0ABY6KDZ8</accession>
<dbReference type="EMBL" id="CP092865">
    <property type="protein sequence ID" value="UYV65987.1"/>
    <property type="molecule type" value="Genomic_DNA"/>
</dbReference>
<protein>
    <submittedName>
        <fullName evidence="2">Uncharacterized protein</fullName>
    </submittedName>
</protein>
<keyword evidence="3" id="KW-1185">Reference proteome</keyword>
<evidence type="ECO:0000313" key="2">
    <source>
        <dbReference type="EMBL" id="UYV65987.1"/>
    </source>
</evidence>
<feature type="region of interest" description="Disordered" evidence="1">
    <location>
        <begin position="1"/>
        <end position="29"/>
    </location>
</feature>
<reference evidence="2 3" key="1">
    <citation type="submission" date="2022-01" db="EMBL/GenBank/DDBJ databases">
        <title>A chromosomal length assembly of Cordylochernes scorpioides.</title>
        <authorList>
            <person name="Zeh D."/>
            <person name="Zeh J."/>
        </authorList>
    </citation>
    <scope>NUCLEOTIDE SEQUENCE [LARGE SCALE GENOMIC DNA]</scope>
    <source>
        <strain evidence="2">IN4F17</strain>
        <tissue evidence="2">Whole Body</tissue>
    </source>
</reference>